<dbReference type="RefSeq" id="WP_231581623.1">
    <property type="nucleotide sequence ID" value="NZ_JACHEK010000002.1"/>
</dbReference>
<dbReference type="InterPro" id="IPR031815">
    <property type="entry name" value="DUF5074"/>
</dbReference>
<dbReference type="InterPro" id="IPR051200">
    <property type="entry name" value="Host-pathogen_enzymatic-act"/>
</dbReference>
<dbReference type="PANTHER" id="PTHR47197">
    <property type="entry name" value="PROTEIN NIRF"/>
    <property type="match status" value="1"/>
</dbReference>
<dbReference type="PANTHER" id="PTHR47197:SF3">
    <property type="entry name" value="DIHYDRO-HEME D1 DEHYDROGENASE"/>
    <property type="match status" value="1"/>
</dbReference>
<dbReference type="Pfam" id="PF16819">
    <property type="entry name" value="DUF5074"/>
    <property type="match status" value="1"/>
</dbReference>
<dbReference type="AlphaFoldDB" id="A0A841JWM5"/>
<reference evidence="1 2" key="1">
    <citation type="submission" date="2020-08" db="EMBL/GenBank/DDBJ databases">
        <title>Genomic Encyclopedia of Type Strains, Phase IV (KMG-IV): sequencing the most valuable type-strain genomes for metagenomic binning, comparative biology and taxonomic classification.</title>
        <authorList>
            <person name="Goeker M."/>
        </authorList>
    </citation>
    <scope>NUCLEOTIDE SEQUENCE [LARGE SCALE GENOMIC DNA]</scope>
    <source>
        <strain evidence="1 2">DSM 103733</strain>
    </source>
</reference>
<dbReference type="Proteomes" id="UP000538666">
    <property type="component" value="Unassembled WGS sequence"/>
</dbReference>
<dbReference type="EMBL" id="JACHEK010000002">
    <property type="protein sequence ID" value="MBB6143381.1"/>
    <property type="molecule type" value="Genomic_DNA"/>
</dbReference>
<comment type="caution">
    <text evidence="1">The sequence shown here is derived from an EMBL/GenBank/DDBJ whole genome shotgun (WGS) entry which is preliminary data.</text>
</comment>
<evidence type="ECO:0000313" key="2">
    <source>
        <dbReference type="Proteomes" id="UP000538666"/>
    </source>
</evidence>
<dbReference type="Gene3D" id="2.130.10.10">
    <property type="entry name" value="YVTN repeat-like/Quinoprotein amine dehydrogenase"/>
    <property type="match status" value="1"/>
</dbReference>
<proteinExistence type="predicted"/>
<accession>A0A841JWM5</accession>
<dbReference type="SUPFAM" id="SSF51004">
    <property type="entry name" value="C-terminal (heme d1) domain of cytochrome cd1-nitrite reductase"/>
    <property type="match status" value="1"/>
</dbReference>
<dbReference type="InterPro" id="IPR011048">
    <property type="entry name" value="Haem_d1_sf"/>
</dbReference>
<protein>
    <submittedName>
        <fullName evidence="1">YVTN family beta-propeller protein</fullName>
    </submittedName>
</protein>
<keyword evidence="2" id="KW-1185">Reference proteome</keyword>
<gene>
    <name evidence="1" type="ORF">HNQ77_001325</name>
</gene>
<sequence length="286" mass="30287">MANLHIDATLHLPLNPDWFTTTDDAIWVTSSRSNVVTQIVAATNQTGLSISVQRPCSGLAVGFDSLWIPSCGSHNLVRADPKTGKVLAEIAAVPAQSEGGITTGAGSVWLVTDKAGILSRIDPSTNKVAATITIPSGSYNPLFADGYVWVTSNEHSELIQVDPVTNSVVTSIPTGKNPRFLTFGEGSIWTLNQGDGTISRIDTRTAKNIANIEAGIPGEGGEITFGFHSAWATLFGFPITRVDAATNKVIEQWVGDGGDSIRAAHGSVWLTNYKTGAVVRFAPEQK</sequence>
<organism evidence="1 2">
    <name type="scientific">Silvibacterium bohemicum</name>
    <dbReference type="NCBI Taxonomy" id="1577686"/>
    <lineage>
        <taxon>Bacteria</taxon>
        <taxon>Pseudomonadati</taxon>
        <taxon>Acidobacteriota</taxon>
        <taxon>Terriglobia</taxon>
        <taxon>Terriglobales</taxon>
        <taxon>Acidobacteriaceae</taxon>
        <taxon>Silvibacterium</taxon>
    </lineage>
</organism>
<evidence type="ECO:0000313" key="1">
    <source>
        <dbReference type="EMBL" id="MBB6143381.1"/>
    </source>
</evidence>
<name>A0A841JWM5_9BACT</name>
<dbReference type="InterPro" id="IPR015943">
    <property type="entry name" value="WD40/YVTN_repeat-like_dom_sf"/>
</dbReference>